<dbReference type="SUPFAM" id="SSF103481">
    <property type="entry name" value="Multidrug resistance efflux transporter EmrE"/>
    <property type="match status" value="2"/>
</dbReference>
<feature type="region of interest" description="Disordered" evidence="6">
    <location>
        <begin position="296"/>
        <end position="326"/>
    </location>
</feature>
<keyword evidence="10" id="KW-1185">Reference proteome</keyword>
<organism evidence="9 10">
    <name type="scientific">Actinacidiphila rubida</name>
    <dbReference type="NCBI Taxonomy" id="310780"/>
    <lineage>
        <taxon>Bacteria</taxon>
        <taxon>Bacillati</taxon>
        <taxon>Actinomycetota</taxon>
        <taxon>Actinomycetes</taxon>
        <taxon>Kitasatosporales</taxon>
        <taxon>Streptomycetaceae</taxon>
        <taxon>Actinacidiphila</taxon>
    </lineage>
</organism>
<feature type="domain" description="EamA" evidence="8">
    <location>
        <begin position="14"/>
        <end position="145"/>
    </location>
</feature>
<evidence type="ECO:0000256" key="1">
    <source>
        <dbReference type="ARBA" id="ARBA00004141"/>
    </source>
</evidence>
<dbReference type="InterPro" id="IPR037185">
    <property type="entry name" value="EmrE-like"/>
</dbReference>
<dbReference type="InterPro" id="IPR000620">
    <property type="entry name" value="EamA_dom"/>
</dbReference>
<feature type="transmembrane region" description="Helical" evidence="7">
    <location>
        <begin position="129"/>
        <end position="146"/>
    </location>
</feature>
<evidence type="ECO:0000256" key="2">
    <source>
        <dbReference type="ARBA" id="ARBA00007362"/>
    </source>
</evidence>
<keyword evidence="4 7" id="KW-1133">Transmembrane helix</keyword>
<dbReference type="PANTHER" id="PTHR32322:SF2">
    <property type="entry name" value="EAMA DOMAIN-CONTAINING PROTEIN"/>
    <property type="match status" value="1"/>
</dbReference>
<dbReference type="InterPro" id="IPR050638">
    <property type="entry name" value="AA-Vitamin_Transporters"/>
</dbReference>
<feature type="transmembrane region" description="Helical" evidence="7">
    <location>
        <begin position="248"/>
        <end position="269"/>
    </location>
</feature>
<evidence type="ECO:0000259" key="8">
    <source>
        <dbReference type="Pfam" id="PF00892"/>
    </source>
</evidence>
<comment type="similarity">
    <text evidence="2">Belongs to the EamA transporter family.</text>
</comment>
<feature type="transmembrane region" description="Helical" evidence="7">
    <location>
        <begin position="221"/>
        <end position="241"/>
    </location>
</feature>
<evidence type="ECO:0000256" key="3">
    <source>
        <dbReference type="ARBA" id="ARBA00022692"/>
    </source>
</evidence>
<evidence type="ECO:0000313" key="9">
    <source>
        <dbReference type="EMBL" id="SEO30239.1"/>
    </source>
</evidence>
<dbReference type="PANTHER" id="PTHR32322">
    <property type="entry name" value="INNER MEMBRANE TRANSPORTER"/>
    <property type="match status" value="1"/>
</dbReference>
<dbReference type="STRING" id="310780.SAMN05216267_1022135"/>
<feature type="transmembrane region" description="Helical" evidence="7">
    <location>
        <begin position="275"/>
        <end position="293"/>
    </location>
</feature>
<proteinExistence type="inferred from homology"/>
<evidence type="ECO:0000256" key="7">
    <source>
        <dbReference type="SAM" id="Phobius"/>
    </source>
</evidence>
<protein>
    <submittedName>
        <fullName evidence="9">Uncharacterized membrane protein</fullName>
    </submittedName>
</protein>
<accession>A0A1H8NL50</accession>
<keyword evidence="5 7" id="KW-0472">Membrane</keyword>
<feature type="transmembrane region" description="Helical" evidence="7">
    <location>
        <begin position="158"/>
        <end position="175"/>
    </location>
</feature>
<name>A0A1H8NL50_9ACTN</name>
<feature type="domain" description="EamA" evidence="8">
    <location>
        <begin position="157"/>
        <end position="292"/>
    </location>
</feature>
<feature type="transmembrane region" description="Helical" evidence="7">
    <location>
        <begin position="101"/>
        <end position="122"/>
    </location>
</feature>
<keyword evidence="3 7" id="KW-0812">Transmembrane</keyword>
<dbReference type="GO" id="GO:0016020">
    <property type="term" value="C:membrane"/>
    <property type="evidence" value="ECO:0007669"/>
    <property type="project" value="UniProtKB-SubCell"/>
</dbReference>
<sequence>MTSMNPVTNARRGWMVYATLLVVFWGVWGAFSSQPNTRYGYPNEMIYIIWAFTMLIPAGVALRGNRFDRRPVAAMWGLLAGLTGAGGQLLLFQALSEGPAYLIFPVVSLSPVITVLMATVLLRERIARLAVAGVVIALVAIVLLSIPGGGSSDAHGPWLLLAVLICIAWGAQAYCMRKAALVGVNDATTFGWMTVSGLLLVPVAFAMMGGLPSGAPWQAPALTAVTQVLNAIGALFLVMALSRGKASVVAPITNALAPVLTIVLSLAVYQTLPNVWGTIGIVLALVGSTLMVYSDEKSGEDPSAAVASAVGPDDRSAVGAPLARRP</sequence>
<dbReference type="Proteomes" id="UP000181951">
    <property type="component" value="Unassembled WGS sequence"/>
</dbReference>
<reference evidence="9 10" key="1">
    <citation type="submission" date="2016-10" db="EMBL/GenBank/DDBJ databases">
        <authorList>
            <person name="de Groot N.N."/>
        </authorList>
    </citation>
    <scope>NUCLEOTIDE SEQUENCE [LARGE SCALE GENOMIC DNA]</scope>
    <source>
        <strain evidence="9 10">CGMCC 4.2026</strain>
    </source>
</reference>
<feature type="transmembrane region" description="Helical" evidence="7">
    <location>
        <begin position="187"/>
        <end position="209"/>
    </location>
</feature>
<dbReference type="RefSeq" id="WP_069466636.1">
    <property type="nucleotide sequence ID" value="NZ_FODD01000022.1"/>
</dbReference>
<evidence type="ECO:0000256" key="5">
    <source>
        <dbReference type="ARBA" id="ARBA00023136"/>
    </source>
</evidence>
<dbReference type="Pfam" id="PF00892">
    <property type="entry name" value="EamA"/>
    <property type="match status" value="2"/>
</dbReference>
<feature type="transmembrane region" description="Helical" evidence="7">
    <location>
        <begin position="74"/>
        <end position="95"/>
    </location>
</feature>
<feature type="transmembrane region" description="Helical" evidence="7">
    <location>
        <begin position="45"/>
        <end position="62"/>
    </location>
</feature>
<dbReference type="Gene3D" id="1.10.3730.20">
    <property type="match status" value="2"/>
</dbReference>
<evidence type="ECO:0000256" key="4">
    <source>
        <dbReference type="ARBA" id="ARBA00022989"/>
    </source>
</evidence>
<evidence type="ECO:0000256" key="6">
    <source>
        <dbReference type="SAM" id="MobiDB-lite"/>
    </source>
</evidence>
<evidence type="ECO:0000313" key="10">
    <source>
        <dbReference type="Proteomes" id="UP000181951"/>
    </source>
</evidence>
<dbReference type="EMBL" id="FODD01000022">
    <property type="protein sequence ID" value="SEO30239.1"/>
    <property type="molecule type" value="Genomic_DNA"/>
</dbReference>
<gene>
    <name evidence="9" type="ORF">SAMN05216267_1022135</name>
</gene>
<comment type="subcellular location">
    <subcellularLocation>
        <location evidence="1">Membrane</location>
        <topology evidence="1">Multi-pass membrane protein</topology>
    </subcellularLocation>
</comment>
<dbReference type="AlphaFoldDB" id="A0A1H8NL50"/>